<proteinExistence type="inferred from homology"/>
<feature type="transmembrane region" description="Helical" evidence="8">
    <location>
        <begin position="247"/>
        <end position="273"/>
    </location>
</feature>
<comment type="caution">
    <text evidence="9">The sequence shown here is derived from an EMBL/GenBank/DDBJ whole genome shotgun (WGS) entry which is preliminary data.</text>
</comment>
<evidence type="ECO:0000256" key="4">
    <source>
        <dbReference type="ARBA" id="ARBA00022475"/>
    </source>
</evidence>
<gene>
    <name evidence="9" type="ORF">EDC37_10620</name>
</gene>
<reference evidence="9 10" key="1">
    <citation type="submission" date="2019-03" db="EMBL/GenBank/DDBJ databases">
        <title>Genomic Encyclopedia of Type Strains, Phase IV (KMG-IV): sequencing the most valuable type-strain genomes for metagenomic binning, comparative biology and taxonomic classification.</title>
        <authorList>
            <person name="Goeker M."/>
        </authorList>
    </citation>
    <scope>NUCLEOTIDE SEQUENCE [LARGE SCALE GENOMIC DNA]</scope>
    <source>
        <strain evidence="9 10">DSM 20467</strain>
    </source>
</reference>
<keyword evidence="4" id="KW-1003">Cell membrane</keyword>
<feature type="transmembrane region" description="Helical" evidence="8">
    <location>
        <begin position="21"/>
        <end position="45"/>
    </location>
</feature>
<dbReference type="GO" id="GO:0022857">
    <property type="term" value="F:transmembrane transporter activity"/>
    <property type="evidence" value="ECO:0007669"/>
    <property type="project" value="InterPro"/>
</dbReference>
<dbReference type="InterPro" id="IPR037294">
    <property type="entry name" value="ABC_BtuC-like"/>
</dbReference>
<feature type="transmembrane region" description="Helical" evidence="8">
    <location>
        <begin position="103"/>
        <end position="122"/>
    </location>
</feature>
<evidence type="ECO:0000256" key="8">
    <source>
        <dbReference type="SAM" id="Phobius"/>
    </source>
</evidence>
<name>A0A4R3K9M2_9FIRM</name>
<comment type="similarity">
    <text evidence="2">Belongs to the binding-protein-dependent transport system permease family. FecCD subfamily.</text>
</comment>
<dbReference type="SUPFAM" id="SSF81345">
    <property type="entry name" value="ABC transporter involved in vitamin B12 uptake, BtuC"/>
    <property type="match status" value="1"/>
</dbReference>
<evidence type="ECO:0000256" key="2">
    <source>
        <dbReference type="ARBA" id="ARBA00007935"/>
    </source>
</evidence>
<dbReference type="OrthoDB" id="9811721at2"/>
<dbReference type="CDD" id="cd06550">
    <property type="entry name" value="TM_ABC_iron-siderophores_like"/>
    <property type="match status" value="1"/>
</dbReference>
<organism evidence="9 10">
    <name type="scientific">Pectinatus cerevisiiphilus</name>
    <dbReference type="NCBI Taxonomy" id="86956"/>
    <lineage>
        <taxon>Bacteria</taxon>
        <taxon>Bacillati</taxon>
        <taxon>Bacillota</taxon>
        <taxon>Negativicutes</taxon>
        <taxon>Selenomonadales</taxon>
        <taxon>Selenomonadaceae</taxon>
        <taxon>Pectinatus</taxon>
    </lineage>
</organism>
<evidence type="ECO:0000256" key="5">
    <source>
        <dbReference type="ARBA" id="ARBA00022692"/>
    </source>
</evidence>
<feature type="transmembrane region" description="Helical" evidence="8">
    <location>
        <begin position="156"/>
        <end position="180"/>
    </location>
</feature>
<evidence type="ECO:0000256" key="1">
    <source>
        <dbReference type="ARBA" id="ARBA00004651"/>
    </source>
</evidence>
<dbReference type="EMBL" id="SMAA01000006">
    <property type="protein sequence ID" value="TCS79605.1"/>
    <property type="molecule type" value="Genomic_DNA"/>
</dbReference>
<dbReference type="PANTHER" id="PTHR30472">
    <property type="entry name" value="FERRIC ENTEROBACTIN TRANSPORT SYSTEM PERMEASE PROTEIN"/>
    <property type="match status" value="1"/>
</dbReference>
<feature type="transmembrane region" description="Helical" evidence="8">
    <location>
        <begin position="285"/>
        <end position="304"/>
    </location>
</feature>
<keyword evidence="6 8" id="KW-1133">Transmembrane helix</keyword>
<dbReference type="GO" id="GO:0005886">
    <property type="term" value="C:plasma membrane"/>
    <property type="evidence" value="ECO:0007669"/>
    <property type="project" value="UniProtKB-SubCell"/>
</dbReference>
<feature type="transmembrane region" description="Helical" evidence="8">
    <location>
        <begin position="316"/>
        <end position="334"/>
    </location>
</feature>
<dbReference type="Proteomes" id="UP000295188">
    <property type="component" value="Unassembled WGS sequence"/>
</dbReference>
<sequence>MEQLISQQSVINDKRSVRRQLTLFIGAALLLLAMGIGIAAGAVPITLHEIWGTLLGTANTENYRIINYLRIPRVLCGVMVGANLALSGCILQGILRNPLADPGIIGVTAGAGLAAMALMLIAPEFTSLVPFAAFGGALVAVIIVFLLAWENGINPLRLILAGVAVAAFFGGGTTALSVFFSDRIQGTVTWLAGGFSGSSWQHVYMIIPYSIVGILASLCSCRKLNALQLGDEVAASLGVNVQRSRGLLVALAALLAASAVSVAGLLGFVGLIVPHIMRLLVGSDFEYLLPVSALFGAILVVGADTAARTIFSPVEVPVGIFLSFLGAPFFLYLLKRRMKH</sequence>
<evidence type="ECO:0000256" key="3">
    <source>
        <dbReference type="ARBA" id="ARBA00022448"/>
    </source>
</evidence>
<feature type="transmembrane region" description="Helical" evidence="8">
    <location>
        <begin position="128"/>
        <end position="149"/>
    </location>
</feature>
<dbReference type="GO" id="GO:0033214">
    <property type="term" value="P:siderophore-iron import into cell"/>
    <property type="evidence" value="ECO:0007669"/>
    <property type="project" value="TreeGrafter"/>
</dbReference>
<dbReference type="PANTHER" id="PTHR30472:SF68">
    <property type="entry name" value="FERRICHROME TRANSPORT SYSTEM PERMEASE PROTEIN FHUB"/>
    <property type="match status" value="1"/>
</dbReference>
<evidence type="ECO:0000313" key="10">
    <source>
        <dbReference type="Proteomes" id="UP000295188"/>
    </source>
</evidence>
<keyword evidence="5 8" id="KW-0812">Transmembrane</keyword>
<feature type="transmembrane region" description="Helical" evidence="8">
    <location>
        <begin position="71"/>
        <end position="91"/>
    </location>
</feature>
<dbReference type="Gene3D" id="1.10.3470.10">
    <property type="entry name" value="ABC transporter involved in vitamin B12 uptake, BtuC"/>
    <property type="match status" value="1"/>
</dbReference>
<dbReference type="Pfam" id="PF01032">
    <property type="entry name" value="FecCD"/>
    <property type="match status" value="1"/>
</dbReference>
<keyword evidence="3" id="KW-0813">Transport</keyword>
<evidence type="ECO:0000313" key="9">
    <source>
        <dbReference type="EMBL" id="TCS79605.1"/>
    </source>
</evidence>
<evidence type="ECO:0000256" key="6">
    <source>
        <dbReference type="ARBA" id="ARBA00022989"/>
    </source>
</evidence>
<comment type="subcellular location">
    <subcellularLocation>
        <location evidence="1">Cell membrane</location>
        <topology evidence="1">Multi-pass membrane protein</topology>
    </subcellularLocation>
</comment>
<dbReference type="InterPro" id="IPR000522">
    <property type="entry name" value="ABC_transptr_permease_BtuC"/>
</dbReference>
<accession>A0A4R3K9M2</accession>
<dbReference type="FunFam" id="1.10.3470.10:FF:000001">
    <property type="entry name" value="Vitamin B12 ABC transporter permease BtuC"/>
    <property type="match status" value="1"/>
</dbReference>
<evidence type="ECO:0000256" key="7">
    <source>
        <dbReference type="ARBA" id="ARBA00023136"/>
    </source>
</evidence>
<dbReference type="RefSeq" id="WP_132548606.1">
    <property type="nucleotide sequence ID" value="NZ_SMAA01000006.1"/>
</dbReference>
<keyword evidence="10" id="KW-1185">Reference proteome</keyword>
<dbReference type="AlphaFoldDB" id="A0A4R3K9M2"/>
<keyword evidence="7 8" id="KW-0472">Membrane</keyword>
<protein>
    <submittedName>
        <fullName evidence="9">Iron complex transport system permease protein</fullName>
    </submittedName>
</protein>